<comment type="subcellular location">
    <subcellularLocation>
        <location evidence="1">Cytoplasm</location>
        <location evidence="1">Cytoskeleton</location>
        <location evidence="1">Cilium axoneme</location>
    </subcellularLocation>
</comment>
<dbReference type="Proteomes" id="UP001153269">
    <property type="component" value="Unassembled WGS sequence"/>
</dbReference>
<feature type="region of interest" description="Disordered" evidence="6">
    <location>
        <begin position="545"/>
        <end position="568"/>
    </location>
</feature>
<dbReference type="PANTHER" id="PTHR13159:SF0">
    <property type="entry name" value="RADIAL SPOKE HEAD 6 HOMOLOG A"/>
    <property type="match status" value="1"/>
</dbReference>
<dbReference type="AlphaFoldDB" id="A0A9N7VUV7"/>
<accession>A0A9N7VUV7</accession>
<dbReference type="GO" id="GO:0060294">
    <property type="term" value="P:cilium movement involved in cell motility"/>
    <property type="evidence" value="ECO:0007669"/>
    <property type="project" value="InterPro"/>
</dbReference>
<organism evidence="7 8">
    <name type="scientific">Pleuronectes platessa</name>
    <name type="common">European plaice</name>
    <dbReference type="NCBI Taxonomy" id="8262"/>
    <lineage>
        <taxon>Eukaryota</taxon>
        <taxon>Metazoa</taxon>
        <taxon>Chordata</taxon>
        <taxon>Craniata</taxon>
        <taxon>Vertebrata</taxon>
        <taxon>Euteleostomi</taxon>
        <taxon>Actinopterygii</taxon>
        <taxon>Neopterygii</taxon>
        <taxon>Teleostei</taxon>
        <taxon>Neoteleostei</taxon>
        <taxon>Acanthomorphata</taxon>
        <taxon>Carangaria</taxon>
        <taxon>Pleuronectiformes</taxon>
        <taxon>Pleuronectoidei</taxon>
        <taxon>Pleuronectidae</taxon>
        <taxon>Pleuronectes</taxon>
    </lineage>
</organism>
<feature type="compositionally biased region" description="Acidic residues" evidence="6">
    <location>
        <begin position="227"/>
        <end position="257"/>
    </location>
</feature>
<evidence type="ECO:0000256" key="1">
    <source>
        <dbReference type="ARBA" id="ARBA00004430"/>
    </source>
</evidence>
<feature type="compositionally biased region" description="Acidic residues" evidence="6">
    <location>
        <begin position="360"/>
        <end position="370"/>
    </location>
</feature>
<feature type="compositionally biased region" description="Acidic residues" evidence="6">
    <location>
        <begin position="421"/>
        <end position="438"/>
    </location>
</feature>
<keyword evidence="5" id="KW-0966">Cell projection</keyword>
<evidence type="ECO:0000313" key="8">
    <source>
        <dbReference type="Proteomes" id="UP001153269"/>
    </source>
</evidence>
<evidence type="ECO:0000256" key="4">
    <source>
        <dbReference type="ARBA" id="ARBA00023212"/>
    </source>
</evidence>
<dbReference type="InterPro" id="IPR006802">
    <property type="entry name" value="Radial_spoke"/>
</dbReference>
<evidence type="ECO:0000313" key="7">
    <source>
        <dbReference type="EMBL" id="CAB1456174.1"/>
    </source>
</evidence>
<dbReference type="GO" id="GO:0035082">
    <property type="term" value="P:axoneme assembly"/>
    <property type="evidence" value="ECO:0007669"/>
    <property type="project" value="TreeGrafter"/>
</dbReference>
<keyword evidence="3" id="KW-0969">Cilium</keyword>
<dbReference type="CDD" id="cd22963">
    <property type="entry name" value="DD_CrRSP4-like"/>
    <property type="match status" value="1"/>
</dbReference>
<keyword evidence="8" id="KW-1185">Reference proteome</keyword>
<evidence type="ECO:0000256" key="3">
    <source>
        <dbReference type="ARBA" id="ARBA00023069"/>
    </source>
</evidence>
<sequence>MERKQDSSEGTLQAVALLKTTMLKQSSKSGLNLNPAADKVMVDSRKLRSTGLHSDVSMKDTPTELELTENVCTLAHISVKLSYSYDHLTRVLIKVMDEQPQDVVDVIEDISRDVKRALFEDKQSILRDLPQTTAAELLAEQQRPLFSRPENNEQEDELQQETPLPNVSEIAFYLEQAGVGLGREEMQRIFLALKQLVESQELLCCRLWGKILGTVSSYIVAEAECREGEEEEEPISDEAAEEEERETETQESDENEMDPLPQSTYKPPPVVPKEPIGTGTNKCVYYVCKEPGLPWVKLPSVSPAQIAAARQIRKFFNGKLEAPVNSYPPFPGNEANYLRAQIARISAGTQVSPQGFFQTGEEEGDEEDEAPRDSYEVNSDFEGVPVNEMAESLSTWVHHGHHILPQGRCIWINMAVNSEDLNEEGEAEEKEEPDEPEPEVGPPLLTPLSQDVEMFNTPPWTSKMSSTLTPQHAVAVLRSNLWPGAFAYACGGKKFENIYVGWGLKYAGEGYSPPLPPQPQREYPSDSEITEALDPSLEEEQALKEVLEEQQDAQEELEDTDEEDEDDG</sequence>
<feature type="compositionally biased region" description="Acidic residues" evidence="6">
    <location>
        <begin position="548"/>
        <end position="568"/>
    </location>
</feature>
<dbReference type="Pfam" id="PF04712">
    <property type="entry name" value="Radial_spoke"/>
    <property type="match status" value="1"/>
</dbReference>
<feature type="region of interest" description="Disordered" evidence="6">
    <location>
        <begin position="350"/>
        <end position="376"/>
    </location>
</feature>
<evidence type="ECO:0000256" key="2">
    <source>
        <dbReference type="ARBA" id="ARBA00022490"/>
    </source>
</evidence>
<gene>
    <name evidence="7" type="ORF">PLEPLA_LOCUS43955</name>
</gene>
<keyword evidence="4" id="KW-0206">Cytoskeleton</keyword>
<feature type="region of interest" description="Disordered" evidence="6">
    <location>
        <begin position="421"/>
        <end position="446"/>
    </location>
</feature>
<keyword evidence="2" id="KW-0963">Cytoplasm</keyword>
<proteinExistence type="predicted"/>
<dbReference type="PANTHER" id="PTHR13159">
    <property type="entry name" value="RADIAL SPOKEHEAD-RELATED"/>
    <property type="match status" value="1"/>
</dbReference>
<comment type="caution">
    <text evidence="7">The sequence shown here is derived from an EMBL/GenBank/DDBJ whole genome shotgun (WGS) entry which is preliminary data.</text>
</comment>
<evidence type="ECO:0000256" key="6">
    <source>
        <dbReference type="SAM" id="MobiDB-lite"/>
    </source>
</evidence>
<dbReference type="EMBL" id="CADEAL010004289">
    <property type="protein sequence ID" value="CAB1456174.1"/>
    <property type="molecule type" value="Genomic_DNA"/>
</dbReference>
<reference evidence="7" key="1">
    <citation type="submission" date="2020-03" db="EMBL/GenBank/DDBJ databases">
        <authorList>
            <person name="Weist P."/>
        </authorList>
    </citation>
    <scope>NUCLEOTIDE SEQUENCE</scope>
</reference>
<name>A0A9N7VUV7_PLEPL</name>
<evidence type="ECO:0000256" key="5">
    <source>
        <dbReference type="ARBA" id="ARBA00023273"/>
    </source>
</evidence>
<evidence type="ECO:0008006" key="9">
    <source>
        <dbReference type="Google" id="ProtNLM"/>
    </source>
</evidence>
<protein>
    <recommendedName>
        <fullName evidence="9">Radial spoke head component 4A</fullName>
    </recommendedName>
</protein>
<dbReference type="GO" id="GO:0001534">
    <property type="term" value="C:radial spoke"/>
    <property type="evidence" value="ECO:0007669"/>
    <property type="project" value="InterPro"/>
</dbReference>
<feature type="region of interest" description="Disordered" evidence="6">
    <location>
        <begin position="224"/>
        <end position="271"/>
    </location>
</feature>